<name>A0A660KT54_9ROSI</name>
<sequence>MDMWTTSNEKLRSINCSVLQSHIDYDGKHFKILHLHPRSPVWRSKERSVESYPDIECGPASLVGSGIPEWFNDKRTDSFGTIQLHSDLGEDGIYQRMDGMGYAVFIVYEFHDEPHTHTHPRKRRKVKVDELKGNSNSTTSDGTNSNFPIFLCHFQLDGVDADRLPLVLCAPVVPSVGLNGFWAYIPAVSIQSFFRTIVRNKLGGRRYLLGTSITTGSLNVETCMGSGSLVLDNCDAEMKSLMSEGDGTGGLL</sequence>
<feature type="region of interest" description="Disordered" evidence="1">
    <location>
        <begin position="115"/>
        <end position="140"/>
    </location>
</feature>
<gene>
    <name evidence="2" type="ORF">FH972_010027</name>
</gene>
<dbReference type="OrthoDB" id="1733683at2759"/>
<keyword evidence="3" id="KW-1185">Reference proteome</keyword>
<accession>A0A660KT54</accession>
<dbReference type="AlphaFoldDB" id="A0A660KT54"/>
<evidence type="ECO:0000313" key="2">
    <source>
        <dbReference type="EMBL" id="KAE8037439.1"/>
    </source>
</evidence>
<feature type="compositionally biased region" description="Basic residues" evidence="1">
    <location>
        <begin position="117"/>
        <end position="126"/>
    </location>
</feature>
<evidence type="ECO:0000256" key="1">
    <source>
        <dbReference type="SAM" id="MobiDB-lite"/>
    </source>
</evidence>
<reference evidence="2 3" key="1">
    <citation type="submission" date="2019-06" db="EMBL/GenBank/DDBJ databases">
        <title>A chromosomal-level reference genome of Carpinus fangiana (Coryloideae, Betulaceae).</title>
        <authorList>
            <person name="Yang X."/>
            <person name="Wang Z."/>
            <person name="Zhang L."/>
            <person name="Hao G."/>
            <person name="Liu J."/>
            <person name="Yang Y."/>
        </authorList>
    </citation>
    <scope>NUCLEOTIDE SEQUENCE [LARGE SCALE GENOMIC DNA]</scope>
    <source>
        <strain evidence="2">Cfa_2016G</strain>
        <tissue evidence="2">Leaf</tissue>
    </source>
</reference>
<organism evidence="2 3">
    <name type="scientific">Carpinus fangiana</name>
    <dbReference type="NCBI Taxonomy" id="176857"/>
    <lineage>
        <taxon>Eukaryota</taxon>
        <taxon>Viridiplantae</taxon>
        <taxon>Streptophyta</taxon>
        <taxon>Embryophyta</taxon>
        <taxon>Tracheophyta</taxon>
        <taxon>Spermatophyta</taxon>
        <taxon>Magnoliopsida</taxon>
        <taxon>eudicotyledons</taxon>
        <taxon>Gunneridae</taxon>
        <taxon>Pentapetalae</taxon>
        <taxon>rosids</taxon>
        <taxon>fabids</taxon>
        <taxon>Fagales</taxon>
        <taxon>Betulaceae</taxon>
        <taxon>Carpinus</taxon>
    </lineage>
</organism>
<proteinExistence type="predicted"/>
<evidence type="ECO:0000313" key="3">
    <source>
        <dbReference type="Proteomes" id="UP000327013"/>
    </source>
</evidence>
<dbReference type="EMBL" id="CM017324">
    <property type="protein sequence ID" value="KAE8037439.1"/>
    <property type="molecule type" value="Genomic_DNA"/>
</dbReference>
<protein>
    <submittedName>
        <fullName evidence="2">Uncharacterized protein</fullName>
    </submittedName>
</protein>
<dbReference type="Proteomes" id="UP000327013">
    <property type="component" value="Chromosome 4"/>
</dbReference>